<proteinExistence type="predicted"/>
<name>A0ABQ4Y0D8_9ASTR</name>
<organism evidence="1 2">
    <name type="scientific">Tanacetum coccineum</name>
    <dbReference type="NCBI Taxonomy" id="301880"/>
    <lineage>
        <taxon>Eukaryota</taxon>
        <taxon>Viridiplantae</taxon>
        <taxon>Streptophyta</taxon>
        <taxon>Embryophyta</taxon>
        <taxon>Tracheophyta</taxon>
        <taxon>Spermatophyta</taxon>
        <taxon>Magnoliopsida</taxon>
        <taxon>eudicotyledons</taxon>
        <taxon>Gunneridae</taxon>
        <taxon>Pentapetalae</taxon>
        <taxon>asterids</taxon>
        <taxon>campanulids</taxon>
        <taxon>Asterales</taxon>
        <taxon>Asteraceae</taxon>
        <taxon>Asteroideae</taxon>
        <taxon>Anthemideae</taxon>
        <taxon>Anthemidinae</taxon>
        <taxon>Tanacetum</taxon>
    </lineage>
</organism>
<evidence type="ECO:0000313" key="1">
    <source>
        <dbReference type="EMBL" id="GJS70954.1"/>
    </source>
</evidence>
<gene>
    <name evidence="1" type="ORF">Tco_0703795</name>
</gene>
<reference evidence="1" key="1">
    <citation type="journal article" date="2022" name="Int. J. Mol. Sci.">
        <title>Draft Genome of Tanacetum Coccineum: Genomic Comparison of Closely Related Tanacetum-Family Plants.</title>
        <authorList>
            <person name="Yamashiro T."/>
            <person name="Shiraishi A."/>
            <person name="Nakayama K."/>
            <person name="Satake H."/>
        </authorList>
    </citation>
    <scope>NUCLEOTIDE SEQUENCE</scope>
</reference>
<keyword evidence="2" id="KW-1185">Reference proteome</keyword>
<comment type="caution">
    <text evidence="1">The sequence shown here is derived from an EMBL/GenBank/DDBJ whole genome shotgun (WGS) entry which is preliminary data.</text>
</comment>
<sequence>MSGKFLVVLFDLSDPRRKSNHGFLGVDSEGGIRQVKESRIYLLVQQYKQYSIPENESIDIGFAKFNIRVTSLKALDESFSSKNYVRKFLRALHLKWRANVTTIEESKDLSSLSLNGLIGNLKVHEMIIEKDSELVGGKRKKIKSLAMRLKKSLVMMSPQCLEMRMKSMLWRLEILRNSLGEEIDSLGNHMMIRNHSKSSGMIGKGKVSEIALDVEVQITSSKNIQYRQDIRTKKPLSEVLGAISMRSMKKRQTTKRVLWLNANTFEPIRYWGANV</sequence>
<reference evidence="1" key="2">
    <citation type="submission" date="2022-01" db="EMBL/GenBank/DDBJ databases">
        <authorList>
            <person name="Yamashiro T."/>
            <person name="Shiraishi A."/>
            <person name="Satake H."/>
            <person name="Nakayama K."/>
        </authorList>
    </citation>
    <scope>NUCLEOTIDE SEQUENCE</scope>
</reference>
<evidence type="ECO:0000313" key="2">
    <source>
        <dbReference type="Proteomes" id="UP001151760"/>
    </source>
</evidence>
<accession>A0ABQ4Y0D8</accession>
<protein>
    <recommendedName>
        <fullName evidence="3">UBN2 domain-containing protein</fullName>
    </recommendedName>
</protein>
<dbReference type="Proteomes" id="UP001151760">
    <property type="component" value="Unassembled WGS sequence"/>
</dbReference>
<evidence type="ECO:0008006" key="3">
    <source>
        <dbReference type="Google" id="ProtNLM"/>
    </source>
</evidence>
<dbReference type="EMBL" id="BQNB010009970">
    <property type="protein sequence ID" value="GJS70954.1"/>
    <property type="molecule type" value="Genomic_DNA"/>
</dbReference>